<evidence type="ECO:0000259" key="2">
    <source>
        <dbReference type="Pfam" id="PF12697"/>
    </source>
</evidence>
<keyword evidence="1" id="KW-0732">Signal</keyword>
<keyword evidence="3" id="KW-0378">Hydrolase</keyword>
<dbReference type="InterPro" id="IPR029058">
    <property type="entry name" value="AB_hydrolase_fold"/>
</dbReference>
<dbReference type="EMBL" id="WWCL01000001">
    <property type="protein sequence ID" value="MYN44271.1"/>
    <property type="molecule type" value="Genomic_DNA"/>
</dbReference>
<feature type="chain" id="PRO_5032887249" evidence="1">
    <location>
        <begin position="17"/>
        <end position="266"/>
    </location>
</feature>
<evidence type="ECO:0000256" key="1">
    <source>
        <dbReference type="SAM" id="SignalP"/>
    </source>
</evidence>
<keyword evidence="4" id="KW-1185">Reference proteome</keyword>
<dbReference type="Pfam" id="PF12697">
    <property type="entry name" value="Abhydrolase_6"/>
    <property type="match status" value="1"/>
</dbReference>
<dbReference type="PANTHER" id="PTHR37017">
    <property type="entry name" value="AB HYDROLASE-1 DOMAIN-CONTAINING PROTEIN-RELATED"/>
    <property type="match status" value="1"/>
</dbReference>
<accession>A0A845HXM0</accession>
<gene>
    <name evidence="3" type="ORF">GTP23_04200</name>
</gene>
<protein>
    <submittedName>
        <fullName evidence="3">Alpha/beta fold hydrolase</fullName>
    </submittedName>
</protein>
<dbReference type="InterPro" id="IPR052897">
    <property type="entry name" value="Sec-Metab_Biosynth_Hydrolase"/>
</dbReference>
<proteinExistence type="predicted"/>
<dbReference type="Gene3D" id="3.40.50.1820">
    <property type="entry name" value="alpha/beta hydrolase"/>
    <property type="match status" value="1"/>
</dbReference>
<dbReference type="PANTHER" id="PTHR37017:SF11">
    <property type="entry name" value="ESTERASE_LIPASE_THIOESTERASE DOMAIN-CONTAINING PROTEIN"/>
    <property type="match status" value="1"/>
</dbReference>
<evidence type="ECO:0000313" key="4">
    <source>
        <dbReference type="Proteomes" id="UP000444316"/>
    </source>
</evidence>
<comment type="caution">
    <text evidence="3">The sequence shown here is derived from an EMBL/GenBank/DDBJ whole genome shotgun (WGS) entry which is preliminary data.</text>
</comment>
<reference evidence="3" key="1">
    <citation type="submission" date="2019-12" db="EMBL/GenBank/DDBJ databases">
        <title>Novel species isolated from a subtropical stream in China.</title>
        <authorList>
            <person name="Lu H."/>
        </authorList>
    </citation>
    <scope>NUCLEOTIDE SEQUENCE [LARGE SCALE GENOMIC DNA]</scope>
    <source>
        <strain evidence="3">FT93W</strain>
    </source>
</reference>
<dbReference type="InterPro" id="IPR000073">
    <property type="entry name" value="AB_hydrolase_1"/>
</dbReference>
<sequence length="266" mass="27373">MLLGWASFSAALPVQAASPIAAAVSSAARPTIVLVHGAFADSSSWTVVAQLLSAHGYPVVSVANPLRGVQADAAYTASLVRSIAGPVVLVGHSYGGMVIARAAQDEAQVRALVFVAALAPEAGETVAGLAGKFPGSTLGTALADPVTLPDGAQELYIRQDKYWQQFAADVAEPQAAAMAVAQRPVALAALNEPAGAAAWQRLPSFFVYGTADRNLPPAVLRYMAERAHGREIREIPGASHALMASHAQQVAELIEVAARTGAPAQP</sequence>
<dbReference type="GO" id="GO:0016787">
    <property type="term" value="F:hydrolase activity"/>
    <property type="evidence" value="ECO:0007669"/>
    <property type="project" value="UniProtKB-KW"/>
</dbReference>
<dbReference type="AlphaFoldDB" id="A0A845HXM0"/>
<organism evidence="3 4">
    <name type="scientific">Duganella fentianensis</name>
    <dbReference type="NCBI Taxonomy" id="2692177"/>
    <lineage>
        <taxon>Bacteria</taxon>
        <taxon>Pseudomonadati</taxon>
        <taxon>Pseudomonadota</taxon>
        <taxon>Betaproteobacteria</taxon>
        <taxon>Burkholderiales</taxon>
        <taxon>Oxalobacteraceae</taxon>
        <taxon>Telluria group</taxon>
        <taxon>Duganella</taxon>
    </lineage>
</organism>
<feature type="signal peptide" evidence="1">
    <location>
        <begin position="1"/>
        <end position="16"/>
    </location>
</feature>
<dbReference type="SUPFAM" id="SSF53474">
    <property type="entry name" value="alpha/beta-Hydrolases"/>
    <property type="match status" value="1"/>
</dbReference>
<evidence type="ECO:0000313" key="3">
    <source>
        <dbReference type="EMBL" id="MYN44271.1"/>
    </source>
</evidence>
<feature type="domain" description="AB hydrolase-1" evidence="2">
    <location>
        <begin position="32"/>
        <end position="252"/>
    </location>
</feature>
<dbReference type="Proteomes" id="UP000444316">
    <property type="component" value="Unassembled WGS sequence"/>
</dbReference>
<name>A0A845HXM0_9BURK</name>